<sequence length="49" mass="5612">MTFLDMYFINIPIMFPLIVKEGIKQILLASGGIKENVSEKLLNIFPKNE</sequence>
<proteinExistence type="predicted"/>
<reference evidence="1 2" key="1">
    <citation type="submission" date="2020-08" db="EMBL/GenBank/DDBJ databases">
        <authorList>
            <person name="Koutsovoulos G."/>
            <person name="Danchin GJ E."/>
        </authorList>
    </citation>
    <scope>NUCLEOTIDE SEQUENCE [LARGE SCALE GENOMIC DNA]</scope>
</reference>
<evidence type="ECO:0000313" key="1">
    <source>
        <dbReference type="EMBL" id="CAD2198914.1"/>
    </source>
</evidence>
<gene>
    <name evidence="1" type="ORF">MENT_LOCUS52272</name>
</gene>
<protein>
    <submittedName>
        <fullName evidence="1">Uncharacterized protein</fullName>
    </submittedName>
</protein>
<organism evidence="1 2">
    <name type="scientific">Meloidogyne enterolobii</name>
    <name type="common">Root-knot nematode worm</name>
    <name type="synonym">Meloidogyne mayaguensis</name>
    <dbReference type="NCBI Taxonomy" id="390850"/>
    <lineage>
        <taxon>Eukaryota</taxon>
        <taxon>Metazoa</taxon>
        <taxon>Ecdysozoa</taxon>
        <taxon>Nematoda</taxon>
        <taxon>Chromadorea</taxon>
        <taxon>Rhabditida</taxon>
        <taxon>Tylenchina</taxon>
        <taxon>Tylenchomorpha</taxon>
        <taxon>Tylenchoidea</taxon>
        <taxon>Meloidogynidae</taxon>
        <taxon>Meloidogyninae</taxon>
        <taxon>Meloidogyne</taxon>
    </lineage>
</organism>
<dbReference type="EMBL" id="CAJEWN010001622">
    <property type="protein sequence ID" value="CAD2198914.1"/>
    <property type="molecule type" value="Genomic_DNA"/>
</dbReference>
<name>A0A6V7XHU3_MELEN</name>
<dbReference type="AlphaFoldDB" id="A0A6V7XHU3"/>
<accession>A0A6V7XHU3</accession>
<dbReference type="Proteomes" id="UP000580250">
    <property type="component" value="Unassembled WGS sequence"/>
</dbReference>
<evidence type="ECO:0000313" key="2">
    <source>
        <dbReference type="Proteomes" id="UP000580250"/>
    </source>
</evidence>
<comment type="caution">
    <text evidence="1">The sequence shown here is derived from an EMBL/GenBank/DDBJ whole genome shotgun (WGS) entry which is preliminary data.</text>
</comment>